<keyword evidence="2" id="KW-1185">Reference proteome</keyword>
<gene>
    <name evidence="1" type="ORF">M430DRAFT_38429</name>
</gene>
<evidence type="ECO:0000313" key="1">
    <source>
        <dbReference type="EMBL" id="PSS27684.1"/>
    </source>
</evidence>
<dbReference type="InParanoid" id="A0A2T3BE82"/>
<dbReference type="GeneID" id="36575323"/>
<evidence type="ECO:0000313" key="2">
    <source>
        <dbReference type="Proteomes" id="UP000241818"/>
    </source>
</evidence>
<reference evidence="1 2" key="1">
    <citation type="journal article" date="2018" name="New Phytol.">
        <title>Comparative genomics and transcriptomics depict ericoid mycorrhizal fungi as versatile saprotrophs and plant mutualists.</title>
        <authorList>
            <person name="Martino E."/>
            <person name="Morin E."/>
            <person name="Grelet G.A."/>
            <person name="Kuo A."/>
            <person name="Kohler A."/>
            <person name="Daghino S."/>
            <person name="Barry K.W."/>
            <person name="Cichocki N."/>
            <person name="Clum A."/>
            <person name="Dockter R.B."/>
            <person name="Hainaut M."/>
            <person name="Kuo R.C."/>
            <person name="LaButti K."/>
            <person name="Lindahl B.D."/>
            <person name="Lindquist E.A."/>
            <person name="Lipzen A."/>
            <person name="Khouja H.R."/>
            <person name="Magnuson J."/>
            <person name="Murat C."/>
            <person name="Ohm R.A."/>
            <person name="Singer S.W."/>
            <person name="Spatafora J.W."/>
            <person name="Wang M."/>
            <person name="Veneault-Fourrey C."/>
            <person name="Henrissat B."/>
            <person name="Grigoriev I.V."/>
            <person name="Martin F.M."/>
            <person name="Perotto S."/>
        </authorList>
    </citation>
    <scope>NUCLEOTIDE SEQUENCE [LARGE SCALE GENOMIC DNA]</scope>
    <source>
        <strain evidence="1 2">ATCC 22711</strain>
    </source>
</reference>
<dbReference type="RefSeq" id="XP_024725209.1">
    <property type="nucleotide sequence ID" value="XM_024867242.1"/>
</dbReference>
<protein>
    <submittedName>
        <fullName evidence="1">Uncharacterized protein</fullName>
    </submittedName>
</protein>
<organism evidence="1 2">
    <name type="scientific">Amorphotheca resinae ATCC 22711</name>
    <dbReference type="NCBI Taxonomy" id="857342"/>
    <lineage>
        <taxon>Eukaryota</taxon>
        <taxon>Fungi</taxon>
        <taxon>Dikarya</taxon>
        <taxon>Ascomycota</taxon>
        <taxon>Pezizomycotina</taxon>
        <taxon>Leotiomycetes</taxon>
        <taxon>Helotiales</taxon>
        <taxon>Amorphothecaceae</taxon>
        <taxon>Amorphotheca</taxon>
    </lineage>
</organism>
<dbReference type="EMBL" id="KZ679006">
    <property type="protein sequence ID" value="PSS27684.1"/>
    <property type="molecule type" value="Genomic_DNA"/>
</dbReference>
<dbReference type="Proteomes" id="UP000241818">
    <property type="component" value="Unassembled WGS sequence"/>
</dbReference>
<sequence>MESVKYFDIERPVECGKLEDLSVYLSSRYRAQGHNSTRRTIPASPDAGGYGGTIDVFPESLPTGSTPLSSAALNGAGTSRCPRPSSWGGLKGYVSKVESRRREHQSLPAALVGCTRQECIVYEILPQSSVWRMQMRDADADWGDLWRSSVSRRWRYVCIVCIAGRLVAFVTNDNLGGLRVQRLALTYTTDNAEATRARSITQGPVV</sequence>
<name>A0A2T3BE82_AMORE</name>
<accession>A0A2T3BE82</accession>
<dbReference type="AlphaFoldDB" id="A0A2T3BE82"/>
<proteinExistence type="predicted"/>